<sequence>MADLIPYRIDYLAYQLKITNKILFLIFLALVIPKIIDLIIYIYKSFRNKKNWLIVKSN</sequence>
<keyword evidence="3" id="KW-1185">Reference proteome</keyword>
<evidence type="ECO:0000313" key="2">
    <source>
        <dbReference type="EMBL" id="CRZ33445.1"/>
    </source>
</evidence>
<dbReference type="RefSeq" id="WP_158245852.1">
    <property type="nucleotide sequence ID" value="NZ_CVTD020000008.1"/>
</dbReference>
<accession>A0A0H5SEG6</accession>
<feature type="transmembrane region" description="Helical" evidence="1">
    <location>
        <begin position="22"/>
        <end position="43"/>
    </location>
</feature>
<organism evidence="2 3">
    <name type="scientific">Herbinix hemicellulosilytica</name>
    <dbReference type="NCBI Taxonomy" id="1564487"/>
    <lineage>
        <taxon>Bacteria</taxon>
        <taxon>Bacillati</taxon>
        <taxon>Bacillota</taxon>
        <taxon>Clostridia</taxon>
        <taxon>Lachnospirales</taxon>
        <taxon>Lachnospiraceae</taxon>
        <taxon>Herbinix</taxon>
    </lineage>
</organism>
<evidence type="ECO:0000256" key="1">
    <source>
        <dbReference type="SAM" id="Phobius"/>
    </source>
</evidence>
<keyword evidence="1" id="KW-1133">Transmembrane helix</keyword>
<keyword evidence="1" id="KW-0472">Membrane</keyword>
<protein>
    <submittedName>
        <fullName evidence="2">Putative membrane protein</fullName>
    </submittedName>
</protein>
<dbReference type="AlphaFoldDB" id="A0A0H5SEG6"/>
<gene>
    <name evidence="2" type="ORF">HHT355_0233</name>
</gene>
<name>A0A0H5SEG6_HERHM</name>
<keyword evidence="1" id="KW-0812">Transmembrane</keyword>
<reference evidence="2 3" key="1">
    <citation type="submission" date="2015-06" db="EMBL/GenBank/DDBJ databases">
        <authorList>
            <person name="Wibberg Daniel"/>
        </authorList>
    </citation>
    <scope>NUCLEOTIDE SEQUENCE [LARGE SCALE GENOMIC DNA]</scope>
    <source>
        <strain evidence="2 3">T3/55T</strain>
    </source>
</reference>
<evidence type="ECO:0000313" key="3">
    <source>
        <dbReference type="Proteomes" id="UP000236497"/>
    </source>
</evidence>
<proteinExistence type="predicted"/>
<dbReference type="Proteomes" id="UP000236497">
    <property type="component" value="Unassembled WGS sequence"/>
</dbReference>
<dbReference type="EMBL" id="CVTD020000008">
    <property type="protein sequence ID" value="CRZ33445.1"/>
    <property type="molecule type" value="Genomic_DNA"/>
</dbReference>